<accession>K1XX36</accession>
<name>K1XX36_9BACT</name>
<reference evidence="3" key="1">
    <citation type="journal article" date="2012" name="Science">
        <title>Fermentation, hydrogen, and sulfur metabolism in multiple uncultivated bacterial phyla.</title>
        <authorList>
            <person name="Wrighton K.C."/>
            <person name="Thomas B.C."/>
            <person name="Sharon I."/>
            <person name="Miller C.S."/>
            <person name="Castelle C.J."/>
            <person name="VerBerkmoes N.C."/>
            <person name="Wilkins M.J."/>
            <person name="Hettich R.L."/>
            <person name="Lipton M.S."/>
            <person name="Williams K.H."/>
            <person name="Long P.E."/>
            <person name="Banfield J.F."/>
        </authorList>
    </citation>
    <scope>NUCLEOTIDE SEQUENCE [LARGE SCALE GENOMIC DNA]</scope>
</reference>
<feature type="coiled-coil region" evidence="1">
    <location>
        <begin position="71"/>
        <end position="105"/>
    </location>
</feature>
<sequence length="274" mass="30791">MAKNFRDVLVKHRDGTRATFASTQKQISSKKEELTLAKANCEKVAVGLSRLTDDKEQERQTKRLSLLEGKQRNIQASLDKMEGELPNLKAEAEKWQNRLDSFTNNSGSLSRAEADNITEDVLSKERGMMGQVMIILFLTIIGVFYMQVNPFISDLLLKRAENKVIDNLIMSDQDKQSSKVWIAGNIPMIKNAVFGTGVITGAPNNIGVILVTKTPKNYIEKNTLYPIDGAVALLVLLTLLVLYRGYIRHTALELETLIAPTIRDSTSYWKPQEY</sequence>
<feature type="transmembrane region" description="Helical" evidence="2">
    <location>
        <begin position="224"/>
        <end position="243"/>
    </location>
</feature>
<keyword evidence="2" id="KW-1133">Transmembrane helix</keyword>
<dbReference type="EMBL" id="AMFJ01034274">
    <property type="protein sequence ID" value="EKD29782.1"/>
    <property type="molecule type" value="Genomic_DNA"/>
</dbReference>
<feature type="transmembrane region" description="Helical" evidence="2">
    <location>
        <begin position="132"/>
        <end position="152"/>
    </location>
</feature>
<organism evidence="3">
    <name type="scientific">uncultured bacterium</name>
    <name type="common">gcode 4</name>
    <dbReference type="NCBI Taxonomy" id="1234023"/>
    <lineage>
        <taxon>Bacteria</taxon>
        <taxon>environmental samples</taxon>
    </lineage>
</organism>
<proteinExistence type="predicted"/>
<keyword evidence="2" id="KW-0472">Membrane</keyword>
<dbReference type="AlphaFoldDB" id="K1XX36"/>
<keyword evidence="2" id="KW-0812">Transmembrane</keyword>
<protein>
    <submittedName>
        <fullName evidence="3">Uncharacterized protein</fullName>
    </submittedName>
</protein>
<keyword evidence="1" id="KW-0175">Coiled coil</keyword>
<gene>
    <name evidence="3" type="ORF">ACD_78C00274G0009</name>
</gene>
<evidence type="ECO:0000256" key="1">
    <source>
        <dbReference type="SAM" id="Coils"/>
    </source>
</evidence>
<evidence type="ECO:0000313" key="3">
    <source>
        <dbReference type="EMBL" id="EKD29782.1"/>
    </source>
</evidence>
<comment type="caution">
    <text evidence="3">The sequence shown here is derived from an EMBL/GenBank/DDBJ whole genome shotgun (WGS) entry which is preliminary data.</text>
</comment>
<evidence type="ECO:0000256" key="2">
    <source>
        <dbReference type="SAM" id="Phobius"/>
    </source>
</evidence>